<keyword evidence="1" id="KW-0812">Transmembrane</keyword>
<keyword evidence="1" id="KW-1133">Transmembrane helix</keyword>
<dbReference type="EMBL" id="PGYQ01000008">
    <property type="protein sequence ID" value="PKL72306.1"/>
    <property type="molecule type" value="Genomic_DNA"/>
</dbReference>
<evidence type="ECO:0000256" key="1">
    <source>
        <dbReference type="SAM" id="Phobius"/>
    </source>
</evidence>
<dbReference type="InterPro" id="IPR010390">
    <property type="entry name" value="ABC-2_transporter-like"/>
</dbReference>
<dbReference type="Pfam" id="PF06182">
    <property type="entry name" value="ABC2_membrane_6"/>
    <property type="match status" value="1"/>
</dbReference>
<gene>
    <name evidence="2" type="ORF">CVV26_02205</name>
</gene>
<sequence>MREVEKLKVYKVINSKNFMKELYFAFYAIKKNIQNNLELRASFLASAFGMIINDLAFILLWAFFVKSVGIIGGWTVADIICLQGFVALCFGFIFSVGLGIPKLPDYVASGAFDRFMLSPKNLLIRTATSAFSVPAIGDIIFGITCLSIYSFLIHASIYQILLLILLIIISIIVFLSIVIIIYSISFFFVDADSIAKSLFELFFNPAMFHGGAFQGIMRFIFTFIIPSLLIGTLPVEIVKNISLDKLLLISILAIFWFILSIKIFYFAVKKYESSNFMTFGQ</sequence>
<accession>A0A2N1UNB3</accession>
<name>A0A2N1UNB3_9BACT</name>
<dbReference type="PANTHER" id="PTHR36833:SF1">
    <property type="entry name" value="INTEGRAL MEMBRANE TRANSPORT PROTEIN"/>
    <property type="match status" value="1"/>
</dbReference>
<evidence type="ECO:0000313" key="2">
    <source>
        <dbReference type="EMBL" id="PKL72306.1"/>
    </source>
</evidence>
<dbReference type="AlphaFoldDB" id="A0A2N1UNB3"/>
<dbReference type="PANTHER" id="PTHR36833">
    <property type="entry name" value="SLR0610 PROTEIN-RELATED"/>
    <property type="match status" value="1"/>
</dbReference>
<feature type="transmembrane region" description="Helical" evidence="1">
    <location>
        <begin position="122"/>
        <end position="151"/>
    </location>
</feature>
<reference evidence="2 3" key="1">
    <citation type="journal article" date="2017" name="ISME J.">
        <title>Potential for microbial H2 and metal transformations associated with novel bacteria and archaea in deep terrestrial subsurface sediments.</title>
        <authorList>
            <person name="Hernsdorf A.W."/>
            <person name="Amano Y."/>
            <person name="Miyakawa K."/>
            <person name="Ise K."/>
            <person name="Suzuki Y."/>
            <person name="Anantharaman K."/>
            <person name="Probst A."/>
            <person name="Burstein D."/>
            <person name="Thomas B.C."/>
            <person name="Banfield J.F."/>
        </authorList>
    </citation>
    <scope>NUCLEOTIDE SEQUENCE [LARGE SCALE GENOMIC DNA]</scope>
    <source>
        <strain evidence="2">HGW-Kuenenbacteria-1</strain>
    </source>
</reference>
<feature type="transmembrane region" description="Helical" evidence="1">
    <location>
        <begin position="201"/>
        <end position="226"/>
    </location>
</feature>
<protein>
    <recommendedName>
        <fullName evidence="4">ABC transporter permease</fullName>
    </recommendedName>
</protein>
<feature type="transmembrane region" description="Helical" evidence="1">
    <location>
        <begin position="76"/>
        <end position="101"/>
    </location>
</feature>
<organism evidence="2 3">
    <name type="scientific">Candidatus Kuenenbacteria bacterium HGW-Kuenenbacteria-1</name>
    <dbReference type="NCBI Taxonomy" id="2013812"/>
    <lineage>
        <taxon>Bacteria</taxon>
        <taxon>Candidatus Kueneniibacteriota</taxon>
    </lineage>
</organism>
<feature type="transmembrane region" description="Helical" evidence="1">
    <location>
        <begin position="41"/>
        <end position="64"/>
    </location>
</feature>
<proteinExistence type="predicted"/>
<dbReference type="Proteomes" id="UP000233414">
    <property type="component" value="Unassembled WGS sequence"/>
</dbReference>
<evidence type="ECO:0000313" key="3">
    <source>
        <dbReference type="Proteomes" id="UP000233414"/>
    </source>
</evidence>
<feature type="transmembrane region" description="Helical" evidence="1">
    <location>
        <begin position="246"/>
        <end position="268"/>
    </location>
</feature>
<keyword evidence="1" id="KW-0472">Membrane</keyword>
<comment type="caution">
    <text evidence="2">The sequence shown here is derived from an EMBL/GenBank/DDBJ whole genome shotgun (WGS) entry which is preliminary data.</text>
</comment>
<feature type="transmembrane region" description="Helical" evidence="1">
    <location>
        <begin position="157"/>
        <end position="189"/>
    </location>
</feature>
<evidence type="ECO:0008006" key="4">
    <source>
        <dbReference type="Google" id="ProtNLM"/>
    </source>
</evidence>